<name>A0A1M5RLL2_9BACI</name>
<feature type="domain" description="Thiamin/hydroxymethyl pyrimidine-binding YkoF putative" evidence="2">
    <location>
        <begin position="13"/>
        <end position="92"/>
    </location>
</feature>
<accession>A0A1M5RLL2</accession>
<feature type="binding site" evidence="1">
    <location>
        <position position="52"/>
    </location>
    <ligand>
        <name>thiamine</name>
        <dbReference type="ChEBI" id="CHEBI:18385"/>
    </ligand>
</feature>
<evidence type="ECO:0000313" key="3">
    <source>
        <dbReference type="EMBL" id="SHH27227.1"/>
    </source>
</evidence>
<protein>
    <submittedName>
        <fullName evidence="3">YKOF-related Family</fullName>
    </submittedName>
</protein>
<dbReference type="EMBL" id="FQXD01000005">
    <property type="protein sequence ID" value="SHH27227.1"/>
    <property type="molecule type" value="Genomic_DNA"/>
</dbReference>
<evidence type="ECO:0000256" key="1">
    <source>
        <dbReference type="PIRSR" id="PIRSR021331-1"/>
    </source>
</evidence>
<dbReference type="RefSeq" id="WP_073007094.1">
    <property type="nucleotide sequence ID" value="NZ_FQXD01000005.1"/>
</dbReference>
<feature type="domain" description="Thiamin/hydroxymethyl pyrimidine-binding YkoF putative" evidence="2">
    <location>
        <begin position="119"/>
        <end position="198"/>
    </location>
</feature>
<gene>
    <name evidence="3" type="ORF">SAMN05421807_105207</name>
</gene>
<dbReference type="InterPro" id="IPR029756">
    <property type="entry name" value="MTH1187/YkoF-like"/>
</dbReference>
<dbReference type="AlphaFoldDB" id="A0A1M5RLL2"/>
<feature type="binding site" evidence="1">
    <location>
        <position position="20"/>
    </location>
    <ligand>
        <name>thiamine</name>
        <dbReference type="ChEBI" id="CHEBI:18385"/>
    </ligand>
</feature>
<dbReference type="Pfam" id="PF07615">
    <property type="entry name" value="Ykof"/>
    <property type="match status" value="2"/>
</dbReference>
<dbReference type="InterPro" id="IPR011522">
    <property type="entry name" value="Thiamin/HMP-bd_put_YkoF"/>
</dbReference>
<evidence type="ECO:0000313" key="4">
    <source>
        <dbReference type="Proteomes" id="UP000184079"/>
    </source>
</evidence>
<proteinExistence type="predicted"/>
<dbReference type="Gene3D" id="3.30.70.930">
    <property type="match status" value="2"/>
</dbReference>
<dbReference type="GO" id="GO:0030975">
    <property type="term" value="F:thiamine binding"/>
    <property type="evidence" value="ECO:0007669"/>
    <property type="project" value="InterPro"/>
</dbReference>
<reference evidence="4" key="1">
    <citation type="submission" date="2016-11" db="EMBL/GenBank/DDBJ databases">
        <authorList>
            <person name="Varghese N."/>
            <person name="Submissions S."/>
        </authorList>
    </citation>
    <scope>NUCLEOTIDE SEQUENCE [LARGE SCALE GENOMIC DNA]</scope>
    <source>
        <strain evidence="4">CGMCC 1.6496</strain>
    </source>
</reference>
<dbReference type="InterPro" id="IPR015835">
    <property type="entry name" value="HMP/thiamine-bd"/>
</dbReference>
<sequence length="205" mass="22649">MNNPFHTCHNSRIAGCDFAIYPMTDQFVDVITTALKEVDTSKVWVKTTDVGTCVRGKITHVFDVTKALFLHAAQTGYHVVFSGTYSIGCPGDSDGDVFLAEDDRRLNEAESKKIKQEVAGKFSLYPLGGGDYMNLIYDQIEAMKKQNIRVSSIHYATRLDGDGKDVFNGLEQVFVHMEHNGSSHTVMTTTISANSPSKKDVNSDD</sequence>
<dbReference type="PIRSF" id="PIRSF021331">
    <property type="entry name" value="YkoF"/>
    <property type="match status" value="1"/>
</dbReference>
<keyword evidence="4" id="KW-1185">Reference proteome</keyword>
<dbReference type="SUPFAM" id="SSF89957">
    <property type="entry name" value="MTH1187/YkoF-like"/>
    <property type="match status" value="1"/>
</dbReference>
<organism evidence="3 4">
    <name type="scientific">Virgibacillus chiguensis</name>
    <dbReference type="NCBI Taxonomy" id="411959"/>
    <lineage>
        <taxon>Bacteria</taxon>
        <taxon>Bacillati</taxon>
        <taxon>Bacillota</taxon>
        <taxon>Bacilli</taxon>
        <taxon>Bacillales</taxon>
        <taxon>Bacillaceae</taxon>
        <taxon>Virgibacillus</taxon>
    </lineage>
</organism>
<dbReference type="Proteomes" id="UP000184079">
    <property type="component" value="Unassembled WGS sequence"/>
</dbReference>
<evidence type="ECO:0000259" key="2">
    <source>
        <dbReference type="Pfam" id="PF07615"/>
    </source>
</evidence>
<dbReference type="OrthoDB" id="7767286at2"/>